<keyword evidence="7" id="KW-0547">Nucleotide-binding</keyword>
<dbReference type="InterPro" id="IPR003661">
    <property type="entry name" value="HisK_dim/P_dom"/>
</dbReference>
<evidence type="ECO:0000256" key="1">
    <source>
        <dbReference type="ARBA" id="ARBA00000085"/>
    </source>
</evidence>
<dbReference type="PANTHER" id="PTHR45436:SF14">
    <property type="entry name" value="SENSOR PROTEIN QSEC"/>
    <property type="match status" value="1"/>
</dbReference>
<evidence type="ECO:0000256" key="10">
    <source>
        <dbReference type="ARBA" id="ARBA00022989"/>
    </source>
</evidence>
<dbReference type="InterPro" id="IPR050428">
    <property type="entry name" value="TCS_sensor_his_kinase"/>
</dbReference>
<dbReference type="AlphaFoldDB" id="A0A9Q9DB99"/>
<dbReference type="InterPro" id="IPR003594">
    <property type="entry name" value="HATPase_dom"/>
</dbReference>
<dbReference type="SUPFAM" id="SSF47384">
    <property type="entry name" value="Homodimeric domain of signal transducing histidine kinase"/>
    <property type="match status" value="1"/>
</dbReference>
<feature type="transmembrane region" description="Helical" evidence="12">
    <location>
        <begin position="152"/>
        <end position="172"/>
    </location>
</feature>
<accession>A0A9Q9DB99</accession>
<keyword evidence="11" id="KW-0902">Two-component regulatory system</keyword>
<keyword evidence="6 12" id="KW-0812">Transmembrane</keyword>
<feature type="domain" description="HAMP" evidence="14">
    <location>
        <begin position="173"/>
        <end position="225"/>
    </location>
</feature>
<evidence type="ECO:0000256" key="3">
    <source>
        <dbReference type="ARBA" id="ARBA00012438"/>
    </source>
</evidence>
<organism evidence="15 16">
    <name type="scientific">Ensifer adhaerens</name>
    <name type="common">Sinorhizobium morelense</name>
    <dbReference type="NCBI Taxonomy" id="106592"/>
    <lineage>
        <taxon>Bacteria</taxon>
        <taxon>Pseudomonadati</taxon>
        <taxon>Pseudomonadota</taxon>
        <taxon>Alphaproteobacteria</taxon>
        <taxon>Hyphomicrobiales</taxon>
        <taxon>Rhizobiaceae</taxon>
        <taxon>Sinorhizobium/Ensifer group</taxon>
        <taxon>Ensifer</taxon>
    </lineage>
</organism>
<evidence type="ECO:0000256" key="2">
    <source>
        <dbReference type="ARBA" id="ARBA00004141"/>
    </source>
</evidence>
<name>A0A9Q9DB99_ENSAD</name>
<reference evidence="15" key="1">
    <citation type="submission" date="2022-06" db="EMBL/GenBank/DDBJ databases">
        <title>Physiological and biochemical characterization and genomic elucidation of a strain of the genus Ensifer adhaerens M8 that combines arsenic oxidation and chromium reduction.</title>
        <authorList>
            <person name="Li X."/>
            <person name="Yu c."/>
        </authorList>
    </citation>
    <scope>NUCLEOTIDE SEQUENCE</scope>
    <source>
        <strain evidence="15">M8</strain>
        <plasmid evidence="15">pA</plasmid>
    </source>
</reference>
<evidence type="ECO:0000256" key="12">
    <source>
        <dbReference type="SAM" id="Phobius"/>
    </source>
</evidence>
<dbReference type="Pfam" id="PF02518">
    <property type="entry name" value="HATPase_c"/>
    <property type="match status" value="1"/>
</dbReference>
<dbReference type="SMART" id="SM00387">
    <property type="entry name" value="HATPase_c"/>
    <property type="match status" value="1"/>
</dbReference>
<dbReference type="InterPro" id="IPR036890">
    <property type="entry name" value="HATPase_C_sf"/>
</dbReference>
<feature type="transmembrane region" description="Helical" evidence="12">
    <location>
        <begin position="12"/>
        <end position="34"/>
    </location>
</feature>
<evidence type="ECO:0000259" key="13">
    <source>
        <dbReference type="PROSITE" id="PS50109"/>
    </source>
</evidence>
<evidence type="ECO:0000256" key="8">
    <source>
        <dbReference type="ARBA" id="ARBA00022777"/>
    </source>
</evidence>
<geneLocation type="plasmid" evidence="15 16">
    <name>pA</name>
</geneLocation>
<comment type="subcellular location">
    <subcellularLocation>
        <location evidence="2">Membrane</location>
        <topology evidence="2">Multi-pass membrane protein</topology>
    </subcellularLocation>
</comment>
<dbReference type="CDD" id="cd00082">
    <property type="entry name" value="HisKA"/>
    <property type="match status" value="1"/>
</dbReference>
<evidence type="ECO:0000313" key="15">
    <source>
        <dbReference type="EMBL" id="USJ25478.1"/>
    </source>
</evidence>
<dbReference type="Gene3D" id="3.30.565.10">
    <property type="entry name" value="Histidine kinase-like ATPase, C-terminal domain"/>
    <property type="match status" value="1"/>
</dbReference>
<dbReference type="GO" id="GO:0005524">
    <property type="term" value="F:ATP binding"/>
    <property type="evidence" value="ECO:0007669"/>
    <property type="project" value="UniProtKB-KW"/>
</dbReference>
<evidence type="ECO:0000256" key="5">
    <source>
        <dbReference type="ARBA" id="ARBA00022679"/>
    </source>
</evidence>
<dbReference type="PANTHER" id="PTHR45436">
    <property type="entry name" value="SENSOR HISTIDINE KINASE YKOH"/>
    <property type="match status" value="1"/>
</dbReference>
<gene>
    <name evidence="15" type="ORF">NE863_23540</name>
</gene>
<keyword evidence="9 15" id="KW-0067">ATP-binding</keyword>
<keyword evidence="4" id="KW-0597">Phosphoprotein</keyword>
<dbReference type="InterPro" id="IPR005467">
    <property type="entry name" value="His_kinase_dom"/>
</dbReference>
<dbReference type="EC" id="2.7.13.3" evidence="3"/>
<dbReference type="GO" id="GO:0005886">
    <property type="term" value="C:plasma membrane"/>
    <property type="evidence" value="ECO:0007669"/>
    <property type="project" value="TreeGrafter"/>
</dbReference>
<evidence type="ECO:0000256" key="9">
    <source>
        <dbReference type="ARBA" id="ARBA00022840"/>
    </source>
</evidence>
<proteinExistence type="predicted"/>
<dbReference type="InterPro" id="IPR003660">
    <property type="entry name" value="HAMP_dom"/>
</dbReference>
<keyword evidence="8" id="KW-0418">Kinase</keyword>
<evidence type="ECO:0000256" key="11">
    <source>
        <dbReference type="ARBA" id="ARBA00023012"/>
    </source>
</evidence>
<feature type="domain" description="Histidine kinase" evidence="13">
    <location>
        <begin position="233"/>
        <end position="438"/>
    </location>
</feature>
<evidence type="ECO:0000313" key="16">
    <source>
        <dbReference type="Proteomes" id="UP001055460"/>
    </source>
</evidence>
<evidence type="ECO:0000256" key="6">
    <source>
        <dbReference type="ARBA" id="ARBA00022692"/>
    </source>
</evidence>
<dbReference type="SUPFAM" id="SSF55874">
    <property type="entry name" value="ATPase domain of HSP90 chaperone/DNA topoisomerase II/histidine kinase"/>
    <property type="match status" value="1"/>
</dbReference>
<keyword evidence="15" id="KW-0614">Plasmid</keyword>
<keyword evidence="10 12" id="KW-1133">Transmembrane helix</keyword>
<dbReference type="PROSITE" id="PS50109">
    <property type="entry name" value="HIS_KIN"/>
    <property type="match status" value="1"/>
</dbReference>
<dbReference type="GO" id="GO:0000155">
    <property type="term" value="F:phosphorelay sensor kinase activity"/>
    <property type="evidence" value="ECO:0007669"/>
    <property type="project" value="InterPro"/>
</dbReference>
<dbReference type="Proteomes" id="UP001055460">
    <property type="component" value="Plasmid pA"/>
</dbReference>
<evidence type="ECO:0000259" key="14">
    <source>
        <dbReference type="PROSITE" id="PS50885"/>
    </source>
</evidence>
<comment type="catalytic activity">
    <reaction evidence="1">
        <text>ATP + protein L-histidine = ADP + protein N-phospho-L-histidine.</text>
        <dbReference type="EC" id="2.7.13.3"/>
    </reaction>
</comment>
<dbReference type="Pfam" id="PF00512">
    <property type="entry name" value="HisKA"/>
    <property type="match status" value="1"/>
</dbReference>
<dbReference type="InterPro" id="IPR036097">
    <property type="entry name" value="HisK_dim/P_sf"/>
</dbReference>
<keyword evidence="5" id="KW-0808">Transferase</keyword>
<dbReference type="PROSITE" id="PS50885">
    <property type="entry name" value="HAMP"/>
    <property type="match status" value="1"/>
</dbReference>
<dbReference type="EMBL" id="CP098808">
    <property type="protein sequence ID" value="USJ25478.1"/>
    <property type="molecule type" value="Genomic_DNA"/>
</dbReference>
<dbReference type="Gene3D" id="1.10.287.130">
    <property type="match status" value="1"/>
</dbReference>
<protein>
    <recommendedName>
        <fullName evidence="3">histidine kinase</fullName>
        <ecNumber evidence="3">2.7.13.3</ecNumber>
    </recommendedName>
</protein>
<dbReference type="SMART" id="SM00388">
    <property type="entry name" value="HisKA"/>
    <property type="match status" value="1"/>
</dbReference>
<evidence type="ECO:0000256" key="4">
    <source>
        <dbReference type="ARBA" id="ARBA00022553"/>
    </source>
</evidence>
<evidence type="ECO:0000256" key="7">
    <source>
        <dbReference type="ARBA" id="ARBA00022741"/>
    </source>
</evidence>
<dbReference type="RefSeq" id="WP_113136370.1">
    <property type="nucleotide sequence ID" value="NZ_CP098808.1"/>
</dbReference>
<sequence>MSDKKSMTRRLAIALTSVVALFWFVALGLGVYVMQDEFTEIFDSGVQETAERLLQIVANETTRDAPSGLAQASVTAPALNSQFLTYQVRDRDGRVLFDDGAPEPFAVPLATGFSQTPTHRIYTAGTTDGSLYVQVADAIEHRTEALMEGGTALLLPLLVLIPGSILAIVFVVRSTLSPVSQLRDDILTKDSGNLAPIDEATLPRELRAIARSVNLLLARLKAGLEAEREFTSNSAHELRTPIAGALAQTQRLAREVPPAYQPRTAQIERALVHLSRLAEKLLQMSRAEAEIAISDEQHDLLPVLMVVMQDLERSALGANRLNVQVAKGTVLERPIRVDAFAIVLRNLLENALIHSPPGSRVDLHVDRMGIRVTNESAVVAEDVRANLTKRFVRGPTEASGSGLGLAIVERLVAQMQGQLLIASPARGKTQGFEVEVRL</sequence>
<keyword evidence="12" id="KW-0472">Membrane</keyword>